<dbReference type="SMART" id="SM00408">
    <property type="entry name" value="IGc2"/>
    <property type="match status" value="2"/>
</dbReference>
<evidence type="ECO:0000259" key="3">
    <source>
        <dbReference type="PROSITE" id="PS50835"/>
    </source>
</evidence>
<evidence type="ECO:0000313" key="6">
    <source>
        <dbReference type="Proteomes" id="UP000007303"/>
    </source>
</evidence>
<dbReference type="AlphaFoldDB" id="H3CJ56"/>
<keyword evidence="1" id="KW-0677">Repeat</keyword>
<dbReference type="InterPro" id="IPR013783">
    <property type="entry name" value="Ig-like_fold"/>
</dbReference>
<dbReference type="Pfam" id="PF00041">
    <property type="entry name" value="fn3"/>
    <property type="match status" value="1"/>
</dbReference>
<dbReference type="SUPFAM" id="SSF49265">
    <property type="entry name" value="Fibronectin type III"/>
    <property type="match status" value="2"/>
</dbReference>
<evidence type="ECO:0000256" key="1">
    <source>
        <dbReference type="ARBA" id="ARBA00022737"/>
    </source>
</evidence>
<accession>H3CJ56</accession>
<dbReference type="InterPro" id="IPR003961">
    <property type="entry name" value="FN3_dom"/>
</dbReference>
<dbReference type="FunFam" id="2.60.40.10:FF:000069">
    <property type="entry name" value="Alpha-protein kinase 3"/>
    <property type="match status" value="1"/>
</dbReference>
<dbReference type="SMART" id="SM00409">
    <property type="entry name" value="IG"/>
    <property type="match status" value="2"/>
</dbReference>
<dbReference type="PROSITE" id="PS50853">
    <property type="entry name" value="FN3"/>
    <property type="match status" value="2"/>
</dbReference>
<dbReference type="InterPro" id="IPR050964">
    <property type="entry name" value="Striated_Muscle_Regulatory"/>
</dbReference>
<dbReference type="InterPro" id="IPR013098">
    <property type="entry name" value="Ig_I-set"/>
</dbReference>
<dbReference type="Gene3D" id="2.60.40.10">
    <property type="entry name" value="Immunoglobulins"/>
    <property type="match status" value="4"/>
</dbReference>
<dbReference type="STRING" id="99883.ENSTNIP00000008285"/>
<proteinExistence type="predicted"/>
<dbReference type="CDD" id="cd00063">
    <property type="entry name" value="FN3"/>
    <property type="match status" value="2"/>
</dbReference>
<dbReference type="GO" id="GO:0031430">
    <property type="term" value="C:M band"/>
    <property type="evidence" value="ECO:0007669"/>
    <property type="project" value="TreeGrafter"/>
</dbReference>
<dbReference type="InParanoid" id="H3CJ56"/>
<keyword evidence="2" id="KW-0393">Immunoglobulin domain</keyword>
<dbReference type="InterPro" id="IPR003599">
    <property type="entry name" value="Ig_sub"/>
</dbReference>
<dbReference type="SMART" id="SM00060">
    <property type="entry name" value="FN3"/>
    <property type="match status" value="2"/>
</dbReference>
<dbReference type="PROSITE" id="PS50835">
    <property type="entry name" value="IG_LIKE"/>
    <property type="match status" value="2"/>
</dbReference>
<sequence length="649" mass="73910">RKKKLFGNETEKMERDVIRSQRLLRKRVDRQMLRNQAEKKASAHMKYLERLRQKPPDFAVPLRAHTVWQHMTVVLTCVVQGYPPPKVTWYKNGLPLKMSEQPWNYSLQQEFGLNTLEIRRCSPADAGEYKVIARSPLGEAMAFGILVVNYIVSFKKGISADELCSLPLLGLNLEQEARFLNTFPPTWVTEGNDLTLQCSFTPALPQEISWFRDGIQLYPSSTVEIKTADHMTSITLKAAHKEHEGFYTVRLKTWNEVEHSAYIFVKGRNELLNGCTPSANRIICIPELNKRSQLQSFIPPKDTNRKPVKQTAHEIYDVSQGEWVRCNVHVHKMCHYRLSLLLWRTCRYNAKIITKSIYTIMSPTSTPSCLPSSHPCSSHSVVKADRGRTVTITKDDLEVVVFNCTPTHLTGFFFYKIEQRNCLVSFWPKKTERGRDDAALLYIKIQTLVGSNSWELASPDRVVTSPRFPVFDLVKGEQYRFRVRSINKHGVSDPSEPSTPISLGNPQAIPAPPHSVMAIRDTDTSVLLQWKEPKDKAGILGYYLYYSELGKQDWNTVNNKPLTSTRFTVHGLETRMKYVFRVKSVSHAGNSSYSEESEPILVKAAISVPSAPSAIALLLCTESEMVLGWRAPTRNGGDPVRGYYLDQRE</sequence>
<dbReference type="PANTHER" id="PTHR13817:SF89">
    <property type="entry name" value="MYOMESIN-3"/>
    <property type="match status" value="1"/>
</dbReference>
<dbReference type="InterPro" id="IPR007110">
    <property type="entry name" value="Ig-like_dom"/>
</dbReference>
<feature type="domain" description="Fibronectin type-III" evidence="4">
    <location>
        <begin position="512"/>
        <end position="605"/>
    </location>
</feature>
<dbReference type="Pfam" id="PF07679">
    <property type="entry name" value="I-set"/>
    <property type="match status" value="2"/>
</dbReference>
<evidence type="ECO:0008006" key="7">
    <source>
        <dbReference type="Google" id="ProtNLM"/>
    </source>
</evidence>
<protein>
    <recommendedName>
        <fullName evidence="7">Myomesin 3</fullName>
    </recommendedName>
</protein>
<feature type="domain" description="Ig-like" evidence="3">
    <location>
        <begin position="167"/>
        <end position="248"/>
    </location>
</feature>
<reference evidence="6" key="1">
    <citation type="journal article" date="2004" name="Nature">
        <title>Genome duplication in the teleost fish Tetraodon nigroviridis reveals the early vertebrate proto-karyotype.</title>
        <authorList>
            <person name="Jaillon O."/>
            <person name="Aury J.-M."/>
            <person name="Brunet F."/>
            <person name="Petit J.-L."/>
            <person name="Stange-Thomann N."/>
            <person name="Mauceli E."/>
            <person name="Bouneau L."/>
            <person name="Fischer C."/>
            <person name="Ozouf-Costaz C."/>
            <person name="Bernot A."/>
            <person name="Nicaud S."/>
            <person name="Jaffe D."/>
            <person name="Fisher S."/>
            <person name="Lutfalla G."/>
            <person name="Dossat C."/>
            <person name="Segurens B."/>
            <person name="Dasilva C."/>
            <person name="Salanoubat M."/>
            <person name="Levy M."/>
            <person name="Boudet N."/>
            <person name="Castellano S."/>
            <person name="Anthouard V."/>
            <person name="Jubin C."/>
            <person name="Castelli V."/>
            <person name="Katinka M."/>
            <person name="Vacherie B."/>
            <person name="Biemont C."/>
            <person name="Skalli Z."/>
            <person name="Cattolico L."/>
            <person name="Poulain J."/>
            <person name="De Berardinis V."/>
            <person name="Cruaud C."/>
            <person name="Duprat S."/>
            <person name="Brottier P."/>
            <person name="Coutanceau J.-P."/>
            <person name="Gouzy J."/>
            <person name="Parra G."/>
            <person name="Lardier G."/>
            <person name="Chapple C."/>
            <person name="McKernan K.J."/>
            <person name="McEwan P."/>
            <person name="Bosak S."/>
            <person name="Kellis M."/>
            <person name="Volff J.-N."/>
            <person name="Guigo R."/>
            <person name="Zody M.C."/>
            <person name="Mesirov J."/>
            <person name="Lindblad-Toh K."/>
            <person name="Birren B."/>
            <person name="Nusbaum C."/>
            <person name="Kahn D."/>
            <person name="Robinson-Rechavi M."/>
            <person name="Laudet V."/>
            <person name="Schachter V."/>
            <person name="Quetier F."/>
            <person name="Saurin W."/>
            <person name="Scarpelli C."/>
            <person name="Wincker P."/>
            <person name="Lander E.S."/>
            <person name="Weissenbach J."/>
            <person name="Roest Crollius H."/>
        </authorList>
    </citation>
    <scope>NUCLEOTIDE SEQUENCE [LARGE SCALE GENOMIC DNA]</scope>
</reference>
<dbReference type="GO" id="GO:0045214">
    <property type="term" value="P:sarcomere organization"/>
    <property type="evidence" value="ECO:0007669"/>
    <property type="project" value="TreeGrafter"/>
</dbReference>
<reference evidence="5" key="3">
    <citation type="submission" date="2025-09" db="UniProtKB">
        <authorList>
            <consortium name="Ensembl"/>
        </authorList>
    </citation>
    <scope>IDENTIFICATION</scope>
</reference>
<name>H3CJ56_TETNG</name>
<reference evidence="5" key="2">
    <citation type="submission" date="2025-08" db="UniProtKB">
        <authorList>
            <consortium name="Ensembl"/>
        </authorList>
    </citation>
    <scope>IDENTIFICATION</scope>
</reference>
<dbReference type="InterPro" id="IPR036116">
    <property type="entry name" value="FN3_sf"/>
</dbReference>
<evidence type="ECO:0000256" key="2">
    <source>
        <dbReference type="ARBA" id="ARBA00023319"/>
    </source>
</evidence>
<feature type="domain" description="Fibronectin type-III" evidence="4">
    <location>
        <begin position="405"/>
        <end position="506"/>
    </location>
</feature>
<evidence type="ECO:0000313" key="5">
    <source>
        <dbReference type="Ensembl" id="ENSTNIP00000008285.1"/>
    </source>
</evidence>
<dbReference type="Proteomes" id="UP000007303">
    <property type="component" value="Unassembled WGS sequence"/>
</dbReference>
<dbReference type="PANTHER" id="PTHR13817">
    <property type="entry name" value="TITIN"/>
    <property type="match status" value="1"/>
</dbReference>
<organism evidence="5 6">
    <name type="scientific">Tetraodon nigroviridis</name>
    <name type="common">Spotted green pufferfish</name>
    <name type="synonym">Chelonodon nigroviridis</name>
    <dbReference type="NCBI Taxonomy" id="99883"/>
    <lineage>
        <taxon>Eukaryota</taxon>
        <taxon>Metazoa</taxon>
        <taxon>Chordata</taxon>
        <taxon>Craniata</taxon>
        <taxon>Vertebrata</taxon>
        <taxon>Euteleostomi</taxon>
        <taxon>Actinopterygii</taxon>
        <taxon>Neopterygii</taxon>
        <taxon>Teleostei</taxon>
        <taxon>Neoteleostei</taxon>
        <taxon>Acanthomorphata</taxon>
        <taxon>Eupercaria</taxon>
        <taxon>Tetraodontiformes</taxon>
        <taxon>Tetradontoidea</taxon>
        <taxon>Tetraodontidae</taxon>
        <taxon>Tetraodon</taxon>
    </lineage>
</organism>
<dbReference type="SUPFAM" id="SSF48726">
    <property type="entry name" value="Immunoglobulin"/>
    <property type="match status" value="2"/>
</dbReference>
<feature type="domain" description="Ig-like" evidence="3">
    <location>
        <begin position="56"/>
        <end position="129"/>
    </location>
</feature>
<keyword evidence="6" id="KW-1185">Reference proteome</keyword>
<dbReference type="Ensembl" id="ENSTNIT00000008451.1">
    <property type="protein sequence ID" value="ENSTNIP00000008285.1"/>
    <property type="gene ID" value="ENSTNIG00000005585.1"/>
</dbReference>
<dbReference type="InterPro" id="IPR003598">
    <property type="entry name" value="Ig_sub2"/>
</dbReference>
<dbReference type="HOGENOM" id="CLU_379280_0_0_1"/>
<dbReference type="OMA" id="YHVERCE"/>
<evidence type="ECO:0000259" key="4">
    <source>
        <dbReference type="PROSITE" id="PS50853"/>
    </source>
</evidence>
<dbReference type="InterPro" id="IPR036179">
    <property type="entry name" value="Ig-like_dom_sf"/>
</dbReference>
<dbReference type="GeneTree" id="ENSGT00940000158669"/>